<dbReference type="InParanoid" id="F4RED6"/>
<keyword evidence="2" id="KW-1185">Reference proteome</keyword>
<evidence type="ECO:0000313" key="1">
    <source>
        <dbReference type="EMBL" id="EGG09291.1"/>
    </source>
</evidence>
<dbReference type="Proteomes" id="UP000001072">
    <property type="component" value="Unassembled WGS sequence"/>
</dbReference>
<reference evidence="2" key="1">
    <citation type="journal article" date="2011" name="Proc. Natl. Acad. Sci. U.S.A.">
        <title>Obligate biotrophy features unraveled by the genomic analysis of rust fungi.</title>
        <authorList>
            <person name="Duplessis S."/>
            <person name="Cuomo C.A."/>
            <person name="Lin Y.-C."/>
            <person name="Aerts A."/>
            <person name="Tisserant E."/>
            <person name="Veneault-Fourrey C."/>
            <person name="Joly D.L."/>
            <person name="Hacquard S."/>
            <person name="Amselem J."/>
            <person name="Cantarel B.L."/>
            <person name="Chiu R."/>
            <person name="Coutinho P.M."/>
            <person name="Feau N."/>
            <person name="Field M."/>
            <person name="Frey P."/>
            <person name="Gelhaye E."/>
            <person name="Goldberg J."/>
            <person name="Grabherr M.G."/>
            <person name="Kodira C.D."/>
            <person name="Kohler A."/>
            <person name="Kuees U."/>
            <person name="Lindquist E.A."/>
            <person name="Lucas S.M."/>
            <person name="Mago R."/>
            <person name="Mauceli E."/>
            <person name="Morin E."/>
            <person name="Murat C."/>
            <person name="Pangilinan J.L."/>
            <person name="Park R."/>
            <person name="Pearson M."/>
            <person name="Quesneville H."/>
            <person name="Rouhier N."/>
            <person name="Sakthikumar S."/>
            <person name="Salamov A.A."/>
            <person name="Schmutz J."/>
            <person name="Selles B."/>
            <person name="Shapiro H."/>
            <person name="Tanguay P."/>
            <person name="Tuskan G.A."/>
            <person name="Henrissat B."/>
            <person name="Van de Peer Y."/>
            <person name="Rouze P."/>
            <person name="Ellis J.G."/>
            <person name="Dodds P.N."/>
            <person name="Schein J.E."/>
            <person name="Zhong S."/>
            <person name="Hamelin R.C."/>
            <person name="Grigoriev I.V."/>
            <person name="Szabo L.J."/>
            <person name="Martin F."/>
        </authorList>
    </citation>
    <scope>NUCLEOTIDE SEQUENCE [LARGE SCALE GENOMIC DNA]</scope>
    <source>
        <strain evidence="2">98AG31 / pathotype 3-4-7</strain>
    </source>
</reference>
<sequence>MDSHLFDKNNNNELLLGNLDIVVPPAQATKSFQAPDTISSTPDPKYNNQAPKLPTYTTLQPNNMSFSSCKSQLSSSCNKQLPGVSKALWQAWVNGGLSIVVSIHCSKGYNSKDKKTIKVSGFFDNTFEAFIKSTLTAPATLTMGFPIILENPLKTKNAH</sequence>
<dbReference type="HOGENOM" id="CLU_1661142_0_0_1"/>
<evidence type="ECO:0000313" key="2">
    <source>
        <dbReference type="Proteomes" id="UP000001072"/>
    </source>
</evidence>
<dbReference type="GeneID" id="18929713"/>
<dbReference type="EMBL" id="GL883098">
    <property type="protein sequence ID" value="EGG09291.1"/>
    <property type="molecule type" value="Genomic_DNA"/>
</dbReference>
<gene>
    <name evidence="1" type="ORF">MELLADRAFT_61306</name>
</gene>
<proteinExistence type="predicted"/>
<dbReference type="RefSeq" id="XP_007407651.1">
    <property type="nucleotide sequence ID" value="XM_007407589.1"/>
</dbReference>
<dbReference type="VEuPathDB" id="FungiDB:MELLADRAFT_61306"/>
<organism evidence="2">
    <name type="scientific">Melampsora larici-populina (strain 98AG31 / pathotype 3-4-7)</name>
    <name type="common">Poplar leaf rust fungus</name>
    <dbReference type="NCBI Taxonomy" id="747676"/>
    <lineage>
        <taxon>Eukaryota</taxon>
        <taxon>Fungi</taxon>
        <taxon>Dikarya</taxon>
        <taxon>Basidiomycota</taxon>
        <taxon>Pucciniomycotina</taxon>
        <taxon>Pucciniomycetes</taxon>
        <taxon>Pucciniales</taxon>
        <taxon>Melampsoraceae</taxon>
        <taxon>Melampsora</taxon>
    </lineage>
</organism>
<accession>F4RED6</accession>
<dbReference type="KEGG" id="mlr:MELLADRAFT_61306"/>
<dbReference type="AlphaFoldDB" id="F4RED6"/>
<protein>
    <submittedName>
        <fullName evidence="1">Uncharacterized protein</fullName>
    </submittedName>
</protein>
<name>F4RED6_MELLP</name>